<dbReference type="PRINTS" id="PR00237">
    <property type="entry name" value="GPCRRHODOPSN"/>
</dbReference>
<dbReference type="GO" id="GO:0004930">
    <property type="term" value="F:G protein-coupled receptor activity"/>
    <property type="evidence" value="ECO:0007669"/>
    <property type="project" value="UniProtKB-KW"/>
</dbReference>
<dbReference type="CDD" id="cd14979">
    <property type="entry name" value="7tmA_NTSR-like"/>
    <property type="match status" value="1"/>
</dbReference>
<feature type="domain" description="G-protein coupled receptors family 1 profile" evidence="10">
    <location>
        <begin position="57"/>
        <end position="328"/>
    </location>
</feature>
<keyword evidence="4 8" id="KW-0297">G-protein coupled receptor</keyword>
<proteinExistence type="inferred from homology"/>
<dbReference type="GeneID" id="109469633"/>
<dbReference type="AlphaFoldDB" id="A0A6P4YH13"/>
<dbReference type="RefSeq" id="XP_019623728.1">
    <property type="nucleotide sequence ID" value="XM_019768169.1"/>
</dbReference>
<feature type="transmembrane region" description="Helical" evidence="9">
    <location>
        <begin position="158"/>
        <end position="180"/>
    </location>
</feature>
<evidence type="ECO:0000256" key="8">
    <source>
        <dbReference type="RuleBase" id="RU000688"/>
    </source>
</evidence>
<dbReference type="PROSITE" id="PS00237">
    <property type="entry name" value="G_PROTEIN_RECEP_F1_1"/>
    <property type="match status" value="1"/>
</dbReference>
<dbReference type="Gene3D" id="1.20.1070.10">
    <property type="entry name" value="Rhodopsin 7-helix transmembrane proteins"/>
    <property type="match status" value="1"/>
</dbReference>
<evidence type="ECO:0000256" key="2">
    <source>
        <dbReference type="ARBA" id="ARBA00022692"/>
    </source>
</evidence>
<evidence type="ECO:0000256" key="3">
    <source>
        <dbReference type="ARBA" id="ARBA00022989"/>
    </source>
</evidence>
<reference evidence="12" key="1">
    <citation type="submission" date="2025-08" db="UniProtKB">
        <authorList>
            <consortium name="RefSeq"/>
        </authorList>
    </citation>
    <scope>IDENTIFICATION</scope>
    <source>
        <tissue evidence="12">Gonad</tissue>
    </source>
</reference>
<feature type="transmembrane region" description="Helical" evidence="9">
    <location>
        <begin position="311"/>
        <end position="331"/>
    </location>
</feature>
<accession>A0A6P4YH13</accession>
<dbReference type="SMART" id="SM01381">
    <property type="entry name" value="7TM_GPCR_Srsx"/>
    <property type="match status" value="1"/>
</dbReference>
<dbReference type="InterPro" id="IPR017452">
    <property type="entry name" value="GPCR_Rhodpsn_7TM"/>
</dbReference>
<evidence type="ECO:0000256" key="7">
    <source>
        <dbReference type="ARBA" id="ARBA00023224"/>
    </source>
</evidence>
<keyword evidence="3 9" id="KW-1133">Transmembrane helix</keyword>
<dbReference type="PANTHER" id="PTHR24243:SF208">
    <property type="entry name" value="PYROKININ-1 RECEPTOR"/>
    <property type="match status" value="1"/>
</dbReference>
<evidence type="ECO:0000256" key="6">
    <source>
        <dbReference type="ARBA" id="ARBA00023170"/>
    </source>
</evidence>
<feature type="transmembrane region" description="Helical" evidence="9">
    <location>
        <begin position="39"/>
        <end position="65"/>
    </location>
</feature>
<keyword evidence="7 8" id="KW-0807">Transducer</keyword>
<sequence length="511" mass="57503">MDVYSEQFGRTFRLMPNTTENFTWSLEDLFGPESAPLSIQIPLTIVYVITFMTGIMGNVLTMIIFTTVPSLRNPTNFYLLSLAFSDLLMLVINLPVDMTEQLFQKSWVLGDTVCRSHVFMNELCYSATVMSICTLSIERYIAICHPLQAKTLVTKERTMTAIVAVWLLSIAFSLPVSLWIQEVSFRLPSGESVWAKCTIPLQYQEQVQYFTAVATVVFFVVPMCLLAGLYLLIGVKLHKTRSNPKSRRAGKLGRRADALINKTRGQAVKKLGLVVLAFAVCWTPYHALRLMYVYADMFGSTEKVVYLNMDYVSTVLLYLNSALNPVLYNLASKRFRHEFRVLLCKNRFKKSGLGARSYHRSDISSVQKTSTTATVLSNGPVRGASNDSRIGSLDRISEEKSSQVAKNEYPLEEIRENEISMSPVLESLSPSPGNGTEVSSIEVRLPETNSGIVLVHDCPRQFREPAAENIEPPLGKASCKRRHKGLVGLEIDDVVPNFEYHINRRNETTYL</sequence>
<dbReference type="Pfam" id="PF00001">
    <property type="entry name" value="7tm_1"/>
    <property type="match status" value="1"/>
</dbReference>
<feature type="transmembrane region" description="Helical" evidence="9">
    <location>
        <begin position="209"/>
        <end position="233"/>
    </location>
</feature>
<evidence type="ECO:0000256" key="1">
    <source>
        <dbReference type="ARBA" id="ARBA00004141"/>
    </source>
</evidence>
<keyword evidence="6 8" id="KW-0675">Receptor</keyword>
<evidence type="ECO:0000313" key="12">
    <source>
        <dbReference type="RefSeq" id="XP_019623728.1"/>
    </source>
</evidence>
<dbReference type="PROSITE" id="PS50262">
    <property type="entry name" value="G_PROTEIN_RECEP_F1_2"/>
    <property type="match status" value="1"/>
</dbReference>
<comment type="similarity">
    <text evidence="8">Belongs to the G-protein coupled receptor 1 family.</text>
</comment>
<keyword evidence="5 9" id="KW-0472">Membrane</keyword>
<keyword evidence="11" id="KW-1185">Reference proteome</keyword>
<organism evidence="11 12">
    <name type="scientific">Branchiostoma belcheri</name>
    <name type="common">Amphioxus</name>
    <dbReference type="NCBI Taxonomy" id="7741"/>
    <lineage>
        <taxon>Eukaryota</taxon>
        <taxon>Metazoa</taxon>
        <taxon>Chordata</taxon>
        <taxon>Cephalochordata</taxon>
        <taxon>Leptocardii</taxon>
        <taxon>Amphioxiformes</taxon>
        <taxon>Branchiostomatidae</taxon>
        <taxon>Branchiostoma</taxon>
    </lineage>
</organism>
<gene>
    <name evidence="12" type="primary">LOC109469633</name>
</gene>
<dbReference type="GO" id="GO:0005886">
    <property type="term" value="C:plasma membrane"/>
    <property type="evidence" value="ECO:0007669"/>
    <property type="project" value="TreeGrafter"/>
</dbReference>
<keyword evidence="2 8" id="KW-0812">Transmembrane</keyword>
<dbReference type="InterPro" id="IPR000276">
    <property type="entry name" value="GPCR_Rhodpsn"/>
</dbReference>
<evidence type="ECO:0000259" key="10">
    <source>
        <dbReference type="PROSITE" id="PS50262"/>
    </source>
</evidence>
<name>A0A6P4YH13_BRABE</name>
<evidence type="ECO:0000256" key="4">
    <source>
        <dbReference type="ARBA" id="ARBA00023040"/>
    </source>
</evidence>
<dbReference type="OrthoDB" id="5950040at2759"/>
<evidence type="ECO:0000256" key="9">
    <source>
        <dbReference type="SAM" id="Phobius"/>
    </source>
</evidence>
<dbReference type="SUPFAM" id="SSF81321">
    <property type="entry name" value="Family A G protein-coupled receptor-like"/>
    <property type="match status" value="1"/>
</dbReference>
<dbReference type="Proteomes" id="UP000515135">
    <property type="component" value="Unplaced"/>
</dbReference>
<evidence type="ECO:0000313" key="11">
    <source>
        <dbReference type="Proteomes" id="UP000515135"/>
    </source>
</evidence>
<dbReference type="PANTHER" id="PTHR24243">
    <property type="entry name" value="G-PROTEIN COUPLED RECEPTOR"/>
    <property type="match status" value="1"/>
</dbReference>
<feature type="transmembrane region" description="Helical" evidence="9">
    <location>
        <begin position="77"/>
        <end position="96"/>
    </location>
</feature>
<evidence type="ECO:0000256" key="5">
    <source>
        <dbReference type="ARBA" id="ARBA00023136"/>
    </source>
</evidence>
<comment type="subcellular location">
    <subcellularLocation>
        <location evidence="1">Membrane</location>
        <topology evidence="1">Multi-pass membrane protein</topology>
    </subcellularLocation>
</comment>
<dbReference type="KEGG" id="bbel:109469633"/>
<feature type="transmembrane region" description="Helical" evidence="9">
    <location>
        <begin position="271"/>
        <end position="291"/>
    </location>
</feature>
<protein>
    <submittedName>
        <fullName evidence="12">Neuromedin-U receptor 2-like</fullName>
    </submittedName>
</protein>